<evidence type="ECO:0000256" key="1">
    <source>
        <dbReference type="SAM" id="MobiDB-lite"/>
    </source>
</evidence>
<gene>
    <name evidence="2" type="ORF">EEJ31_12540</name>
</gene>
<feature type="region of interest" description="Disordered" evidence="1">
    <location>
        <begin position="1"/>
        <end position="27"/>
    </location>
</feature>
<feature type="region of interest" description="Disordered" evidence="1">
    <location>
        <begin position="147"/>
        <end position="224"/>
    </location>
</feature>
<feature type="compositionally biased region" description="Acidic residues" evidence="1">
    <location>
        <begin position="154"/>
        <end position="198"/>
    </location>
</feature>
<feature type="compositionally biased region" description="Acidic residues" evidence="1">
    <location>
        <begin position="205"/>
        <end position="224"/>
    </location>
</feature>
<dbReference type="RefSeq" id="WP_123046633.1">
    <property type="nucleotide sequence ID" value="NZ_RDSR01000025.1"/>
</dbReference>
<feature type="compositionally biased region" description="Basic and acidic residues" evidence="1">
    <location>
        <begin position="14"/>
        <end position="26"/>
    </location>
</feature>
<evidence type="ECO:0000313" key="3">
    <source>
        <dbReference type="Proteomes" id="UP000279859"/>
    </source>
</evidence>
<evidence type="ECO:0000313" key="2">
    <source>
        <dbReference type="EMBL" id="RNE56985.1"/>
    </source>
</evidence>
<dbReference type="Pfam" id="PF11228">
    <property type="entry name" value="DUF3027"/>
    <property type="match status" value="1"/>
</dbReference>
<comment type="caution">
    <text evidence="2">The sequence shown here is derived from an EMBL/GenBank/DDBJ whole genome shotgun (WGS) entry which is preliminary data.</text>
</comment>
<dbReference type="Proteomes" id="UP000279859">
    <property type="component" value="Unassembled WGS sequence"/>
</dbReference>
<protein>
    <submittedName>
        <fullName evidence="2">DUF3027 domain-containing protein</fullName>
    </submittedName>
</protein>
<sequence>MSDAETDAVPAADTDAHTGTDAHTDAVADPAEVDASALPEPKTDAVLLGAVDLARAALLDITPADTIGEPVGHRALEDHVLSLYFACTLPGYPGWHWTVSLSRIDDDAPAFVLETELTPGEGAMLAPDWVPWSERLADYRAAQELAAAQAAEATADDEDDDLDEDDLDEDDVDELDDLDDEVDEDDLDGDHGDDELDGIDFAQHDDDESEDDDSVSDESDERDK</sequence>
<reference evidence="2 3" key="1">
    <citation type="submission" date="2018-11" db="EMBL/GenBank/DDBJ databases">
        <title>Cryobacterium sp. nov., isolated from rhizosphere soil of lettuce.</title>
        <authorList>
            <person name="Wang Y."/>
        </authorList>
    </citation>
    <scope>NUCLEOTIDE SEQUENCE [LARGE SCALE GENOMIC DNA]</scope>
    <source>
        <strain evidence="2 3">NEAU-85</strain>
    </source>
</reference>
<dbReference type="EMBL" id="RDSR01000025">
    <property type="protein sequence ID" value="RNE56985.1"/>
    <property type="molecule type" value="Genomic_DNA"/>
</dbReference>
<dbReference type="OrthoDB" id="3210158at2"/>
<organism evidence="2 3">
    <name type="scientific">Cryobacterium tepidiphilum</name>
    <dbReference type="NCBI Taxonomy" id="2486026"/>
    <lineage>
        <taxon>Bacteria</taxon>
        <taxon>Bacillati</taxon>
        <taxon>Actinomycetota</taxon>
        <taxon>Actinomycetes</taxon>
        <taxon>Micrococcales</taxon>
        <taxon>Microbacteriaceae</taxon>
        <taxon>Cryobacterium</taxon>
    </lineage>
</organism>
<dbReference type="AlphaFoldDB" id="A0A3M8KV99"/>
<name>A0A3M8KV99_9MICO</name>
<accession>A0A3M8KV99</accession>
<dbReference type="InterPro" id="IPR021391">
    <property type="entry name" value="DUF3027"/>
</dbReference>
<proteinExistence type="predicted"/>
<keyword evidence="3" id="KW-1185">Reference proteome</keyword>